<dbReference type="eggNOG" id="ENOG502R9PE">
    <property type="taxonomic scope" value="Eukaryota"/>
</dbReference>
<sequence>MSKSADLSWIDEAFPVPSQRSLNKSVRDIIAKEPKHSTVFQNIGKYILSLKGAEEPPSKKRKIEGGKNGVKKEVKGGDDVALGKGDIVITVKEISFSVPARKRFTLLLTNSSMSAVNTATGAVEFGVPWNEIQYVACLPVPDKAARQWNFCVFPKGAEGLGDGSADAFVFTIPDGAPKTATGDGMGAGHDTSSYRSLLVAVFNSLLDRGMMVLEPDEKVFYSAVPQSHRKGEKAFHVKAHVGSKEGYLFFLKNGIMWAFKKPLIYFSFAAIESVSYTSITKRTLNLSVHVAEERGDAEFEFSMIDQEEYTGIDTYIKRNRLNDASMAEARRAKKHNVNGKEEEDGEDTGNLQKALEELEDEAEEDYVPGKGKDDGEDELGSELEDVNPDVPRAKRAKR</sequence>
<dbReference type="Gene3D" id="2.30.29.30">
    <property type="entry name" value="Pleckstrin-homology domain (PH domain)/Phosphotyrosine-binding domain (PTB)"/>
    <property type="match status" value="1"/>
</dbReference>
<dbReference type="Gene3D" id="2.30.29.120">
    <property type="match status" value="1"/>
</dbReference>
<dbReference type="Proteomes" id="UP000006911">
    <property type="component" value="Unassembled WGS sequence"/>
</dbReference>
<accession>D5G911</accession>
<dbReference type="STRING" id="656061.D5G911"/>
<dbReference type="InterPro" id="IPR050454">
    <property type="entry name" value="RTT106/SSRP1_HistChap/FACT"/>
</dbReference>
<dbReference type="SUPFAM" id="SSF50729">
    <property type="entry name" value="PH domain-like"/>
    <property type="match status" value="1"/>
</dbReference>
<proteinExistence type="inferred from homology"/>
<keyword evidence="7" id="KW-1185">Reference proteome</keyword>
<evidence type="ECO:0000259" key="5">
    <source>
        <dbReference type="SMART" id="SM01287"/>
    </source>
</evidence>
<dbReference type="GeneID" id="9181287"/>
<evidence type="ECO:0000313" key="7">
    <source>
        <dbReference type="Proteomes" id="UP000006911"/>
    </source>
</evidence>
<evidence type="ECO:0000313" key="6">
    <source>
        <dbReference type="EMBL" id="CAZ81004.1"/>
    </source>
</evidence>
<dbReference type="PANTHER" id="PTHR45849">
    <property type="entry name" value="FACT COMPLEX SUBUNIT SSRP1"/>
    <property type="match status" value="1"/>
</dbReference>
<evidence type="ECO:0000256" key="1">
    <source>
        <dbReference type="ARBA" id="ARBA00006159"/>
    </source>
</evidence>
<dbReference type="FunCoup" id="D5G911">
    <property type="interactions" value="107"/>
</dbReference>
<dbReference type="InterPro" id="IPR013719">
    <property type="entry name" value="RTT106/SPT16-like_middle_dom"/>
</dbReference>
<dbReference type="AlphaFoldDB" id="D5G911"/>
<evidence type="ECO:0000256" key="2">
    <source>
        <dbReference type="ARBA" id="ARBA00037550"/>
    </source>
</evidence>
<feature type="compositionally biased region" description="Acidic residues" evidence="4">
    <location>
        <begin position="357"/>
        <end position="366"/>
    </location>
</feature>
<name>D5G911_TUBMM</name>
<feature type="domain" description="Histone chaperone RTT106/FACT complex subunit SPT16-like middle" evidence="5">
    <location>
        <begin position="234"/>
        <end position="326"/>
    </location>
</feature>
<organism evidence="6 7">
    <name type="scientific">Tuber melanosporum (strain Mel28)</name>
    <name type="common">Perigord black truffle</name>
    <dbReference type="NCBI Taxonomy" id="656061"/>
    <lineage>
        <taxon>Eukaryota</taxon>
        <taxon>Fungi</taxon>
        <taxon>Dikarya</taxon>
        <taxon>Ascomycota</taxon>
        <taxon>Pezizomycotina</taxon>
        <taxon>Pezizomycetes</taxon>
        <taxon>Pezizales</taxon>
        <taxon>Tuberaceae</taxon>
        <taxon>Tuber</taxon>
    </lineage>
</organism>
<protein>
    <submittedName>
        <fullName evidence="6">(Perigord truffle) hypothetical protein</fullName>
    </submittedName>
</protein>
<evidence type="ECO:0000256" key="3">
    <source>
        <dbReference type="ARBA" id="ARBA00038654"/>
    </source>
</evidence>
<dbReference type="InParanoid" id="D5G911"/>
<dbReference type="KEGG" id="tml:GSTUM_00004939001"/>
<comment type="similarity">
    <text evidence="1">Belongs to the RTT106 family.</text>
</comment>
<dbReference type="GO" id="GO:0042393">
    <property type="term" value="F:histone binding"/>
    <property type="evidence" value="ECO:0007669"/>
    <property type="project" value="TreeGrafter"/>
</dbReference>
<feature type="compositionally biased region" description="Acidic residues" evidence="4">
    <location>
        <begin position="374"/>
        <end position="387"/>
    </location>
</feature>
<reference evidence="6" key="1">
    <citation type="journal article" date="2010" name="Nature">
        <title>Perigord black truffle genome uncovers evolutionary origins and mechanisms of symbiosis.</title>
        <authorList>
            <person name="Martin F."/>
            <person name="Kohler A."/>
            <person name="Murat C."/>
            <person name="Balestrini R."/>
            <person name="Coutinho P.M."/>
            <person name="Jaillon O."/>
            <person name="Montanini B."/>
            <person name="Morin E."/>
            <person name="Noel B."/>
            <person name="Percudani R."/>
            <person name="Porcel B."/>
            <person name="Rubini A."/>
            <person name="Amicucci A."/>
            <person name="Amselem J."/>
            <person name="Anthouard V."/>
            <person name="Arcioni S."/>
            <person name="Artiguenave F."/>
            <person name="Aury J.M."/>
            <person name="Ballario P."/>
            <person name="Bolchi A."/>
            <person name="Brenna A."/>
            <person name="Brun A."/>
            <person name="Buee M."/>
            <person name="Cantarel B."/>
            <person name="Chevalier G."/>
            <person name="Couloux A."/>
            <person name="Da Silva C."/>
            <person name="Denoeud F."/>
            <person name="Duplessis S."/>
            <person name="Ghignone S."/>
            <person name="Hilselberger B."/>
            <person name="Iotti M."/>
            <person name="Marcais B."/>
            <person name="Mello A."/>
            <person name="Miranda M."/>
            <person name="Pacioni G."/>
            <person name="Quesneville H."/>
            <person name="Riccioni C."/>
            <person name="Ruotolo R."/>
            <person name="Splivallo R."/>
            <person name="Stocchi V."/>
            <person name="Tisserant E."/>
            <person name="Viscomi A.R."/>
            <person name="Zambonelli A."/>
            <person name="Zampieri E."/>
            <person name="Henrissat B."/>
            <person name="Lebrun M.H."/>
            <person name="Paolocci F."/>
            <person name="Bonfante P."/>
            <person name="Ottonello S."/>
            <person name="Wincker P."/>
        </authorList>
    </citation>
    <scope>NUCLEOTIDE SEQUENCE [LARGE SCALE GENOMIC DNA]</scope>
    <source>
        <strain evidence="6">Mel28</strain>
    </source>
</reference>
<dbReference type="HOGENOM" id="CLU_033828_0_0_1"/>
<evidence type="ECO:0000256" key="4">
    <source>
        <dbReference type="SAM" id="MobiDB-lite"/>
    </source>
</evidence>
<dbReference type="GO" id="GO:0031491">
    <property type="term" value="F:nucleosome binding"/>
    <property type="evidence" value="ECO:0007669"/>
    <property type="project" value="TreeGrafter"/>
</dbReference>
<dbReference type="PANTHER" id="PTHR45849:SF3">
    <property type="entry name" value="HISTONE CHAPERONE RTT106"/>
    <property type="match status" value="1"/>
</dbReference>
<gene>
    <name evidence="6" type="ORF">GSTUM_00004939001</name>
</gene>
<dbReference type="InterPro" id="IPR011993">
    <property type="entry name" value="PH-like_dom_sf"/>
</dbReference>
<dbReference type="EMBL" id="FN430053">
    <property type="protein sequence ID" value="CAZ81004.1"/>
    <property type="molecule type" value="Genomic_DNA"/>
</dbReference>
<comment type="function">
    <text evidence="2">Histones H3 and H4 chaperone involved in the nucleosome formation and heterochromatin silencing. Required for the deposition of H3K56ac-carrying H3-H4 complex onto newly-replicated DNA. Plays a role in the transcriptional regulation of the cell-cycle dependent histone genes by creating a repressive structure at the core histone gene promoter.</text>
</comment>
<dbReference type="SMART" id="SM01287">
    <property type="entry name" value="Rtt106"/>
    <property type="match status" value="1"/>
</dbReference>
<dbReference type="OMA" id="AMPEAHR"/>
<dbReference type="Pfam" id="PF08512">
    <property type="entry name" value="Rttp106-like_middle"/>
    <property type="match status" value="1"/>
</dbReference>
<dbReference type="RefSeq" id="XP_002836813.1">
    <property type="nucleotide sequence ID" value="XM_002836767.1"/>
</dbReference>
<feature type="region of interest" description="Disordered" evidence="4">
    <location>
        <begin position="327"/>
        <end position="398"/>
    </location>
</feature>
<comment type="subunit">
    <text evidence="3">Interacts with histones H3 and H4.</text>
</comment>